<feature type="coiled-coil region" evidence="1">
    <location>
        <begin position="200"/>
        <end position="237"/>
    </location>
</feature>
<evidence type="ECO:0000256" key="1">
    <source>
        <dbReference type="SAM" id="Coils"/>
    </source>
</evidence>
<evidence type="ECO:0000259" key="3">
    <source>
        <dbReference type="Pfam" id="PF20167"/>
    </source>
</evidence>
<name>A0A444X3H2_ARAHY</name>
<feature type="domain" description="Putative plant transposon protein" evidence="3">
    <location>
        <begin position="11"/>
        <end position="136"/>
    </location>
</feature>
<keyword evidence="5" id="KW-1185">Reference proteome</keyword>
<accession>A0A444X3H2</accession>
<dbReference type="EMBL" id="SDMP01000020">
    <property type="protein sequence ID" value="RYQ84220.1"/>
    <property type="molecule type" value="Genomic_DNA"/>
</dbReference>
<feature type="compositionally biased region" description="Polar residues" evidence="2">
    <location>
        <begin position="358"/>
        <end position="374"/>
    </location>
</feature>
<evidence type="ECO:0000313" key="5">
    <source>
        <dbReference type="Proteomes" id="UP000289738"/>
    </source>
</evidence>
<organism evidence="4 5">
    <name type="scientific">Arachis hypogaea</name>
    <name type="common">Peanut</name>
    <dbReference type="NCBI Taxonomy" id="3818"/>
    <lineage>
        <taxon>Eukaryota</taxon>
        <taxon>Viridiplantae</taxon>
        <taxon>Streptophyta</taxon>
        <taxon>Embryophyta</taxon>
        <taxon>Tracheophyta</taxon>
        <taxon>Spermatophyta</taxon>
        <taxon>Magnoliopsida</taxon>
        <taxon>eudicotyledons</taxon>
        <taxon>Gunneridae</taxon>
        <taxon>Pentapetalae</taxon>
        <taxon>rosids</taxon>
        <taxon>fabids</taxon>
        <taxon>Fabales</taxon>
        <taxon>Fabaceae</taxon>
        <taxon>Papilionoideae</taxon>
        <taxon>50 kb inversion clade</taxon>
        <taxon>dalbergioids sensu lato</taxon>
        <taxon>Dalbergieae</taxon>
        <taxon>Pterocarpus clade</taxon>
        <taxon>Arachis</taxon>
    </lineage>
</organism>
<evidence type="ECO:0000313" key="4">
    <source>
        <dbReference type="EMBL" id="RYQ84220.1"/>
    </source>
</evidence>
<keyword evidence="1" id="KW-0175">Coiled coil</keyword>
<feature type="compositionally biased region" description="Acidic residues" evidence="2">
    <location>
        <begin position="178"/>
        <end position="188"/>
    </location>
</feature>
<dbReference type="AlphaFoldDB" id="A0A444X3H2"/>
<protein>
    <recommendedName>
        <fullName evidence="3">Putative plant transposon protein domain-containing protein</fullName>
    </recommendedName>
</protein>
<sequence length="383" mass="45562">MKVLKLRAAHFDKPRYHQRLNEEQDYDEIASEISVVNTEWVGTTKNKYKYLRRGDLTPEVKCWYELMKRSILGTVNNSEVNKKRSIMLYCIITGGEVKIHEIIANDIQRLAEKNSAEGWLHYPSTIMRLCMKAKVPMEEANPTWLNPGMPITIERMMIVTEAQQSQRLPRRRQRNEPMEEEEPQEEEEQQHIPPHNTLDMTQMQEAIGRLSQQYMRIQEKQEEYHSQYMKNQQEQEEWQLRMMNKQSEFESKFFVMQEEHAFQSHESFGKLAQMQAENMRALKEFTTLQDARYEVQADYNINSQIKMNYIREHLHNIDPAFPTFDEFFKGKSEIEVSKAMRLEERVEEAMNRAGFWRGQQTTDMDTGNTNTQANERSKKKPDT</sequence>
<comment type="caution">
    <text evidence="4">The sequence shown here is derived from an EMBL/GenBank/DDBJ whole genome shotgun (WGS) entry which is preliminary data.</text>
</comment>
<dbReference type="Pfam" id="PF20167">
    <property type="entry name" value="Transposase_32"/>
    <property type="match status" value="1"/>
</dbReference>
<feature type="region of interest" description="Disordered" evidence="2">
    <location>
        <begin position="357"/>
        <end position="383"/>
    </location>
</feature>
<evidence type="ECO:0000256" key="2">
    <source>
        <dbReference type="SAM" id="MobiDB-lite"/>
    </source>
</evidence>
<feature type="region of interest" description="Disordered" evidence="2">
    <location>
        <begin position="162"/>
        <end position="195"/>
    </location>
</feature>
<reference evidence="4 5" key="1">
    <citation type="submission" date="2019-01" db="EMBL/GenBank/DDBJ databases">
        <title>Sequencing of cultivated peanut Arachis hypogaea provides insights into genome evolution and oil improvement.</title>
        <authorList>
            <person name="Chen X."/>
        </authorList>
    </citation>
    <scope>NUCLEOTIDE SEQUENCE [LARGE SCALE GENOMIC DNA]</scope>
    <source>
        <strain evidence="5">cv. Fuhuasheng</strain>
        <tissue evidence="4">Leaves</tissue>
    </source>
</reference>
<dbReference type="InterPro" id="IPR046796">
    <property type="entry name" value="Transposase_32_dom"/>
</dbReference>
<dbReference type="Proteomes" id="UP000289738">
    <property type="component" value="Chromosome B10"/>
</dbReference>
<proteinExistence type="predicted"/>
<gene>
    <name evidence="4" type="ORF">Ahy_B10g103289</name>
</gene>